<reference evidence="1" key="1">
    <citation type="submission" date="2022-02" db="EMBL/GenBank/DDBJ databases">
        <title>Crop Bioprotection Bacillus Genome Sequencing.</title>
        <authorList>
            <person name="Dunlap C."/>
        </authorList>
    </citation>
    <scope>NUCLEOTIDE SEQUENCE</scope>
    <source>
        <strain evidence="1">T20C13</strain>
    </source>
</reference>
<name>A0A9Q4ERH4_9BACI</name>
<accession>A0A9Q4ERH4</accession>
<protein>
    <submittedName>
        <fullName evidence="1">Uncharacterized protein</fullName>
    </submittedName>
</protein>
<dbReference type="AlphaFoldDB" id="A0A9Q4ERH4"/>
<dbReference type="RefSeq" id="WP_003236707.1">
    <property type="nucleotide sequence ID" value="NZ_JALAJB010000002.1"/>
</dbReference>
<evidence type="ECO:0000313" key="2">
    <source>
        <dbReference type="Proteomes" id="UP001066278"/>
    </source>
</evidence>
<proteinExistence type="predicted"/>
<evidence type="ECO:0000313" key="1">
    <source>
        <dbReference type="EMBL" id="MCY9229125.1"/>
    </source>
</evidence>
<organism evidence="1 2">
    <name type="scientific">Bacillus inaquosorum</name>
    <dbReference type="NCBI Taxonomy" id="483913"/>
    <lineage>
        <taxon>Bacteria</taxon>
        <taxon>Bacillati</taxon>
        <taxon>Bacillota</taxon>
        <taxon>Bacilli</taxon>
        <taxon>Bacillales</taxon>
        <taxon>Bacillaceae</taxon>
        <taxon>Bacillus</taxon>
    </lineage>
</organism>
<sequence>MIGYSLSLLVAAIIPHLSGENESPGFTKNKNETLISLSPSNLTELYFHHDHRSSQSSSIQLLVKLKEVKLL</sequence>
<dbReference type="Proteomes" id="UP001066278">
    <property type="component" value="Unassembled WGS sequence"/>
</dbReference>
<gene>
    <name evidence="1" type="ORF">MOE99_07055</name>
</gene>
<dbReference type="EMBL" id="JALAXJ010000006">
    <property type="protein sequence ID" value="MCY9229125.1"/>
    <property type="molecule type" value="Genomic_DNA"/>
</dbReference>
<comment type="caution">
    <text evidence="1">The sequence shown here is derived from an EMBL/GenBank/DDBJ whole genome shotgun (WGS) entry which is preliminary data.</text>
</comment>